<dbReference type="PROSITE" id="PS51468">
    <property type="entry name" value="VIT"/>
    <property type="match status" value="1"/>
</dbReference>
<dbReference type="PRINTS" id="PR00622">
    <property type="entry name" value="HISTONEH3"/>
</dbReference>
<feature type="region of interest" description="Disordered" evidence="4">
    <location>
        <begin position="676"/>
        <end position="804"/>
    </location>
</feature>
<feature type="compositionally biased region" description="Basic and acidic residues" evidence="4">
    <location>
        <begin position="678"/>
        <end position="691"/>
    </location>
</feature>
<feature type="domain" description="VIT" evidence="6">
    <location>
        <begin position="9"/>
        <end position="141"/>
    </location>
</feature>
<evidence type="ECO:0000259" key="6">
    <source>
        <dbReference type="PROSITE" id="PS51468"/>
    </source>
</evidence>
<evidence type="ECO:0000256" key="2">
    <source>
        <dbReference type="ARBA" id="ARBA00022454"/>
    </source>
</evidence>
<accession>A0A6A6XIE3</accession>
<feature type="compositionally biased region" description="Acidic residues" evidence="4">
    <location>
        <begin position="692"/>
        <end position="704"/>
    </location>
</feature>
<dbReference type="InterPro" id="IPR000164">
    <property type="entry name" value="Histone_H3/CENP-A"/>
</dbReference>
<evidence type="ECO:0000313" key="7">
    <source>
        <dbReference type="EMBL" id="KAF2795675.1"/>
    </source>
</evidence>
<dbReference type="SMART" id="SM00609">
    <property type="entry name" value="VIT"/>
    <property type="match status" value="1"/>
</dbReference>
<keyword evidence="3" id="KW-0238">DNA-binding</keyword>
<dbReference type="PANTHER" id="PTHR45737:SF6">
    <property type="entry name" value="VON WILLEBRAND FACTOR A DOMAIN-CONTAINING PROTEIN 5A"/>
    <property type="match status" value="1"/>
</dbReference>
<dbReference type="EMBL" id="MU001851">
    <property type="protein sequence ID" value="KAF2795675.1"/>
    <property type="molecule type" value="Genomic_DNA"/>
</dbReference>
<dbReference type="InterPro" id="IPR002035">
    <property type="entry name" value="VWF_A"/>
</dbReference>
<feature type="compositionally biased region" description="Polar residues" evidence="4">
    <location>
        <begin position="722"/>
        <end position="741"/>
    </location>
</feature>
<dbReference type="Pfam" id="PF08487">
    <property type="entry name" value="VIT"/>
    <property type="match status" value="1"/>
</dbReference>
<comment type="subcellular location">
    <subcellularLocation>
        <location evidence="1">Chromosome</location>
    </subcellularLocation>
</comment>
<dbReference type="GO" id="GO:0000786">
    <property type="term" value="C:nucleosome"/>
    <property type="evidence" value="ECO:0007669"/>
    <property type="project" value="UniProtKB-KW"/>
</dbReference>
<keyword evidence="8" id="KW-1185">Reference proteome</keyword>
<dbReference type="PROSITE" id="PS50234">
    <property type="entry name" value="VWFA"/>
    <property type="match status" value="1"/>
</dbReference>
<dbReference type="InterPro" id="IPR036465">
    <property type="entry name" value="vWFA_dom_sf"/>
</dbReference>
<feature type="domain" description="VWFA" evidence="5">
    <location>
        <begin position="286"/>
        <end position="462"/>
    </location>
</feature>
<protein>
    <submittedName>
        <fullName evidence="7">VIT-domain-containing protein</fullName>
    </submittedName>
</protein>
<dbReference type="Gene3D" id="3.40.50.410">
    <property type="entry name" value="von Willebrand factor, type A domain"/>
    <property type="match status" value="1"/>
</dbReference>
<evidence type="ECO:0000256" key="4">
    <source>
        <dbReference type="SAM" id="MobiDB-lite"/>
    </source>
</evidence>
<organism evidence="7 8">
    <name type="scientific">Melanomma pulvis-pyrius CBS 109.77</name>
    <dbReference type="NCBI Taxonomy" id="1314802"/>
    <lineage>
        <taxon>Eukaryota</taxon>
        <taxon>Fungi</taxon>
        <taxon>Dikarya</taxon>
        <taxon>Ascomycota</taxon>
        <taxon>Pezizomycotina</taxon>
        <taxon>Dothideomycetes</taxon>
        <taxon>Pleosporomycetidae</taxon>
        <taxon>Pleosporales</taxon>
        <taxon>Melanommataceae</taxon>
        <taxon>Melanomma</taxon>
    </lineage>
</organism>
<evidence type="ECO:0000313" key="8">
    <source>
        <dbReference type="Proteomes" id="UP000799757"/>
    </source>
</evidence>
<proteinExistence type="predicted"/>
<dbReference type="Pfam" id="PF13768">
    <property type="entry name" value="VWA_3"/>
    <property type="match status" value="1"/>
</dbReference>
<dbReference type="OrthoDB" id="1729737at2759"/>
<dbReference type="AlphaFoldDB" id="A0A6A6XIE3"/>
<dbReference type="InterPro" id="IPR013694">
    <property type="entry name" value="VIT"/>
</dbReference>
<reference evidence="7" key="1">
    <citation type="journal article" date="2020" name="Stud. Mycol.">
        <title>101 Dothideomycetes genomes: a test case for predicting lifestyles and emergence of pathogens.</title>
        <authorList>
            <person name="Haridas S."/>
            <person name="Albert R."/>
            <person name="Binder M."/>
            <person name="Bloem J."/>
            <person name="Labutti K."/>
            <person name="Salamov A."/>
            <person name="Andreopoulos B."/>
            <person name="Baker S."/>
            <person name="Barry K."/>
            <person name="Bills G."/>
            <person name="Bluhm B."/>
            <person name="Cannon C."/>
            <person name="Castanera R."/>
            <person name="Culley D."/>
            <person name="Daum C."/>
            <person name="Ezra D."/>
            <person name="Gonzalez J."/>
            <person name="Henrissat B."/>
            <person name="Kuo A."/>
            <person name="Liang C."/>
            <person name="Lipzen A."/>
            <person name="Lutzoni F."/>
            <person name="Magnuson J."/>
            <person name="Mondo S."/>
            <person name="Nolan M."/>
            <person name="Ohm R."/>
            <person name="Pangilinan J."/>
            <person name="Park H.-J."/>
            <person name="Ramirez L."/>
            <person name="Alfaro M."/>
            <person name="Sun H."/>
            <person name="Tritt A."/>
            <person name="Yoshinaga Y."/>
            <person name="Zwiers L.-H."/>
            <person name="Turgeon B."/>
            <person name="Goodwin S."/>
            <person name="Spatafora J."/>
            <person name="Crous P."/>
            <person name="Grigoriev I."/>
        </authorList>
    </citation>
    <scope>NUCLEOTIDE SEQUENCE</scope>
    <source>
        <strain evidence="7">CBS 109.77</strain>
    </source>
</reference>
<dbReference type="Proteomes" id="UP000799757">
    <property type="component" value="Unassembled WGS sequence"/>
</dbReference>
<dbReference type="SMART" id="SM00327">
    <property type="entry name" value="VWA"/>
    <property type="match status" value="1"/>
</dbReference>
<gene>
    <name evidence="7" type="ORF">K505DRAFT_239350</name>
</gene>
<dbReference type="GO" id="GO:0003677">
    <property type="term" value="F:DNA binding"/>
    <property type="evidence" value="ECO:0007669"/>
    <property type="project" value="InterPro"/>
</dbReference>
<evidence type="ECO:0000256" key="3">
    <source>
        <dbReference type="ARBA" id="ARBA00023269"/>
    </source>
</evidence>
<name>A0A6A6XIE3_9PLEO</name>
<feature type="compositionally biased region" description="Basic and acidic residues" evidence="4">
    <location>
        <begin position="705"/>
        <end position="717"/>
    </location>
</feature>
<dbReference type="PANTHER" id="PTHR45737">
    <property type="entry name" value="VON WILLEBRAND FACTOR A DOMAIN-CONTAINING PROTEIN 5A"/>
    <property type="match status" value="1"/>
</dbReference>
<dbReference type="PROSITE" id="PS00322">
    <property type="entry name" value="HISTONE_H3_1"/>
    <property type="match status" value="1"/>
</dbReference>
<feature type="compositionally biased region" description="Acidic residues" evidence="4">
    <location>
        <begin position="786"/>
        <end position="797"/>
    </location>
</feature>
<evidence type="ECO:0000259" key="5">
    <source>
        <dbReference type="PROSITE" id="PS50234"/>
    </source>
</evidence>
<keyword evidence="3" id="KW-0544">Nucleosome core</keyword>
<dbReference type="GO" id="GO:0030527">
    <property type="term" value="F:structural constituent of chromatin"/>
    <property type="evidence" value="ECO:0007669"/>
    <property type="project" value="InterPro"/>
</dbReference>
<sequence>MASRVCGCYYTNAVNDSLQRVYLPQVKLDAHTTVFSIASRTVLKQTFINTSKNKPIGDIRYSFPLFNGVSVVDFTCQIDERTIFGLVKEKAEARKVYEEAKQRGENAALFEQTPDAADCFTTSVSNIPGGASVDVTITYVQELKHDAEVDGIRLTMPTSIAPRYGSYPGELMESSAIKSKGISITIDVSMADGVPVKKIISPSHPIEVSLGSLSTCSIDEDSSISRASATLALGTTELEKDFVLQIVAKDIGIPQAILETHLTLPNQRALMTTLVPRFNLESQKPEIIFIADRSGSMGGQIPTLVSALNVFLKSIPVGCMFNICSFGYNYEFLWPRSRLYGQETLADAVKYVNKFDASFGGTETLRAVQATIENRFKGMPTELILLTDGDIWQQDNMFKYIEQETEAGDVRVFPIGIGSGVSSSLIEGVARAGRGFGQMVGNNEKLDGKIVRMLKGALSPHITDYQLEVRYDDDSIDSVTEGLQLKLNFDEVEETVQHPLLNKPISLYDPEAKEKHPKADEPKNIVANLPKLSRPKILQTPNEIPALFPFNRTCVYLLLSSETSHLTPKSVILKGTSPQGPLELEIPVQIRKGPDAMIHQLTARKATQELEEGRGWISKAKTKDDALVKNKYPAQYELLQKREAVRLGIEFQVGGKYCSFVAVEANAAEISEKRKKAFEKSMNKTSVTRENDTDDTDMEDWEMVEPEHKQSASDNTREYAVFTSTPSSDTRSSNRTNQPARMSTGGKAPRKQLASKAARKSSTSGRSPKKNKKLKLSANTSITKETEEEGKESDEDMVVSAKAEKSPIKDEGALLQRLIKRQSFEGSWTRESLPCDGMNISREAARTSIQKLTTENDDEEKMAMVLATAIVIVFLEKNLASEEETWELIVEKAREWLEDVVTSEVLAKVWKEVEAIVRI</sequence>
<keyword evidence="2" id="KW-0158">Chromosome</keyword>
<dbReference type="SUPFAM" id="SSF53300">
    <property type="entry name" value="vWA-like"/>
    <property type="match status" value="1"/>
</dbReference>
<evidence type="ECO:0000256" key="1">
    <source>
        <dbReference type="ARBA" id="ARBA00004286"/>
    </source>
</evidence>